<gene>
    <name evidence="2" type="ORF">AACH11_24700</name>
</gene>
<dbReference type="SMART" id="SM00271">
    <property type="entry name" value="DnaJ"/>
    <property type="match status" value="1"/>
</dbReference>
<feature type="domain" description="J" evidence="1">
    <location>
        <begin position="7"/>
        <end position="73"/>
    </location>
</feature>
<dbReference type="InterPro" id="IPR050817">
    <property type="entry name" value="DjlA_DnaK_co-chaperone"/>
</dbReference>
<comment type="caution">
    <text evidence="2">The sequence shown here is derived from an EMBL/GenBank/DDBJ whole genome shotgun (WGS) entry which is preliminary data.</text>
</comment>
<dbReference type="Gene3D" id="1.10.287.110">
    <property type="entry name" value="DnaJ domain"/>
    <property type="match status" value="1"/>
</dbReference>
<dbReference type="InterPro" id="IPR001623">
    <property type="entry name" value="DnaJ_domain"/>
</dbReference>
<dbReference type="InterPro" id="IPR036869">
    <property type="entry name" value="J_dom_sf"/>
</dbReference>
<name>A0ABU9BGU2_9BURK</name>
<proteinExistence type="predicted"/>
<sequence>MIDIKIDHYRNLGISPDAEDVVIRAAFRALAQRYHPDRWQGEQGLANSRMMEINQAYEILGDAARKKAYDEERRLASLRSAFDSCLDPDVEAAFDSALEEVGERWAVALSVFPDLALLRNNLEKYSRALAFSFVTVILDSKKFQDRDELAREMERRFLEVYFGSDHAVVGFAKELINSGRRDAALRLNKLVDVMGSDVDSELLIKNVEQAFGVLRSREQTEEAHRRREHLLKLVAFVNFNYADQSIELARAFGYKVSEKSVGFWSGAVVVMCAPNGEILEFKGYTPFVEWVKINICPKV</sequence>
<accession>A0ABU9BGU2</accession>
<evidence type="ECO:0000313" key="2">
    <source>
        <dbReference type="EMBL" id="MEK8029169.1"/>
    </source>
</evidence>
<organism evidence="2 3">
    <name type="scientific">Pseudaquabacterium rugosum</name>
    <dbReference type="NCBI Taxonomy" id="2984194"/>
    <lineage>
        <taxon>Bacteria</taxon>
        <taxon>Pseudomonadati</taxon>
        <taxon>Pseudomonadota</taxon>
        <taxon>Betaproteobacteria</taxon>
        <taxon>Burkholderiales</taxon>
        <taxon>Sphaerotilaceae</taxon>
        <taxon>Pseudaquabacterium</taxon>
    </lineage>
</organism>
<dbReference type="Proteomes" id="UP001368500">
    <property type="component" value="Unassembled WGS sequence"/>
</dbReference>
<dbReference type="EMBL" id="JBBUTF010000046">
    <property type="protein sequence ID" value="MEK8029169.1"/>
    <property type="molecule type" value="Genomic_DNA"/>
</dbReference>
<dbReference type="PROSITE" id="PS50076">
    <property type="entry name" value="DNAJ_2"/>
    <property type="match status" value="1"/>
</dbReference>
<dbReference type="CDD" id="cd06257">
    <property type="entry name" value="DnaJ"/>
    <property type="match status" value="1"/>
</dbReference>
<evidence type="ECO:0000259" key="1">
    <source>
        <dbReference type="PROSITE" id="PS50076"/>
    </source>
</evidence>
<dbReference type="RefSeq" id="WP_341376954.1">
    <property type="nucleotide sequence ID" value="NZ_JBBUTF010000046.1"/>
</dbReference>
<dbReference type="PRINTS" id="PR00625">
    <property type="entry name" value="JDOMAIN"/>
</dbReference>
<keyword evidence="3" id="KW-1185">Reference proteome</keyword>
<dbReference type="SUPFAM" id="SSF46565">
    <property type="entry name" value="Chaperone J-domain"/>
    <property type="match status" value="1"/>
</dbReference>
<evidence type="ECO:0000313" key="3">
    <source>
        <dbReference type="Proteomes" id="UP001368500"/>
    </source>
</evidence>
<reference evidence="2 3" key="1">
    <citation type="submission" date="2024-04" db="EMBL/GenBank/DDBJ databases">
        <title>Novel species of the genus Ideonella isolated from streams.</title>
        <authorList>
            <person name="Lu H."/>
        </authorList>
    </citation>
    <scope>NUCLEOTIDE SEQUENCE [LARGE SCALE GENOMIC DNA]</scope>
    <source>
        <strain evidence="2 3">BYS139W</strain>
    </source>
</reference>
<protein>
    <submittedName>
        <fullName evidence="2">J domain-containing protein</fullName>
    </submittedName>
</protein>
<dbReference type="PANTHER" id="PTHR24074">
    <property type="entry name" value="CO-CHAPERONE PROTEIN DJLA"/>
    <property type="match status" value="1"/>
</dbReference>
<dbReference type="Pfam" id="PF00226">
    <property type="entry name" value="DnaJ"/>
    <property type="match status" value="1"/>
</dbReference>